<evidence type="ECO:0000256" key="1">
    <source>
        <dbReference type="SAM" id="SignalP"/>
    </source>
</evidence>
<dbReference type="AlphaFoldDB" id="A0AAD7XJ12"/>
<dbReference type="Gene3D" id="2.160.20.10">
    <property type="entry name" value="Single-stranded right-handed beta-helix, Pectin lyase-like"/>
    <property type="match status" value="1"/>
</dbReference>
<dbReference type="Proteomes" id="UP001230188">
    <property type="component" value="Unassembled WGS sequence"/>
</dbReference>
<accession>A0AAD7XJ12</accession>
<evidence type="ECO:0000313" key="4">
    <source>
        <dbReference type="Proteomes" id="UP001230188"/>
    </source>
</evidence>
<organism evidence="3 4">
    <name type="scientific">Chrysophaeum taylorii</name>
    <dbReference type="NCBI Taxonomy" id="2483200"/>
    <lineage>
        <taxon>Eukaryota</taxon>
        <taxon>Sar</taxon>
        <taxon>Stramenopiles</taxon>
        <taxon>Ochrophyta</taxon>
        <taxon>Pelagophyceae</taxon>
        <taxon>Pelagomonadales</taxon>
        <taxon>Pelagomonadaceae</taxon>
        <taxon>Chrysophaeum</taxon>
    </lineage>
</organism>
<dbReference type="InterPro" id="IPR039448">
    <property type="entry name" value="Beta_helix"/>
</dbReference>
<dbReference type="Pfam" id="PF13229">
    <property type="entry name" value="Beta_helix"/>
    <property type="match status" value="1"/>
</dbReference>
<dbReference type="EMBL" id="JAQMWT010000344">
    <property type="protein sequence ID" value="KAJ8603727.1"/>
    <property type="molecule type" value="Genomic_DNA"/>
</dbReference>
<protein>
    <recommendedName>
        <fullName evidence="2">Right handed beta helix domain-containing protein</fullName>
    </recommendedName>
</protein>
<comment type="caution">
    <text evidence="3">The sequence shown here is derived from an EMBL/GenBank/DDBJ whole genome shotgun (WGS) entry which is preliminary data.</text>
</comment>
<dbReference type="InterPro" id="IPR012334">
    <property type="entry name" value="Pectin_lyas_fold"/>
</dbReference>
<name>A0AAD7XJ12_9STRA</name>
<sequence>MSSVMRLFIGLAALWGRRCGASFFDHWLEHEARPLSLHEDSAFVRRWSSMRPAEEESVSSRRRLGSTEVSASDELIAAATVDGSDVVIANDISMEAEILVEYVSVSISSETGAVYALVGDGSFRLMHVHYSNMTLSRVLLKGGSSDLGGAIRLDDLSNATISEVIITGNDSGETEFSLGAGIAATDGSNVIIVDSVISSNRAHRGGGAGVYVGTEENGYGTVLTLVDTVVKNNSAGFDGGGLYIRGAQNVATCLCQFCVRLRRRRVFVYQRVLYGE</sequence>
<feature type="domain" description="Right handed beta helix" evidence="2">
    <location>
        <begin position="129"/>
        <end position="247"/>
    </location>
</feature>
<keyword evidence="1" id="KW-0732">Signal</keyword>
<feature type="chain" id="PRO_5042297385" description="Right handed beta helix domain-containing protein" evidence="1">
    <location>
        <begin position="21"/>
        <end position="276"/>
    </location>
</feature>
<evidence type="ECO:0000259" key="2">
    <source>
        <dbReference type="Pfam" id="PF13229"/>
    </source>
</evidence>
<reference evidence="3" key="1">
    <citation type="submission" date="2023-01" db="EMBL/GenBank/DDBJ databases">
        <title>Metagenome sequencing of chrysophaentin producing Chrysophaeum taylorii.</title>
        <authorList>
            <person name="Davison J."/>
            <person name="Bewley C."/>
        </authorList>
    </citation>
    <scope>NUCLEOTIDE SEQUENCE</scope>
    <source>
        <strain evidence="3">NIES-1699</strain>
    </source>
</reference>
<feature type="signal peptide" evidence="1">
    <location>
        <begin position="1"/>
        <end position="20"/>
    </location>
</feature>
<keyword evidence="4" id="KW-1185">Reference proteome</keyword>
<gene>
    <name evidence="3" type="ORF">CTAYLR_000234</name>
</gene>
<dbReference type="InterPro" id="IPR011050">
    <property type="entry name" value="Pectin_lyase_fold/virulence"/>
</dbReference>
<evidence type="ECO:0000313" key="3">
    <source>
        <dbReference type="EMBL" id="KAJ8603727.1"/>
    </source>
</evidence>
<proteinExistence type="predicted"/>
<dbReference type="SUPFAM" id="SSF51126">
    <property type="entry name" value="Pectin lyase-like"/>
    <property type="match status" value="1"/>
</dbReference>